<protein>
    <submittedName>
        <fullName evidence="1">Uncharacterized protein</fullName>
    </submittedName>
</protein>
<dbReference type="VEuPathDB" id="FungiDB:RhiirA1_450028"/>
<accession>A0A2N0Q4C6</accession>
<dbReference type="AlphaFoldDB" id="A0A2N0Q4C6"/>
<reference evidence="1 2" key="2">
    <citation type="submission" date="2017-09" db="EMBL/GenBank/DDBJ databases">
        <title>Extensive intraspecific genome diversity in a model arbuscular mycorrhizal fungus.</title>
        <authorList>
            <person name="Chen E.C."/>
            <person name="Morin E."/>
            <person name="Beaudet D."/>
            <person name="Noel J."/>
            <person name="Ndikumana S."/>
            <person name="Charron P."/>
            <person name="St-Onge C."/>
            <person name="Giorgi J."/>
            <person name="Grigoriev I.V."/>
            <person name="Roux C."/>
            <person name="Martin F.M."/>
            <person name="Corradi N."/>
        </authorList>
    </citation>
    <scope>NUCLEOTIDE SEQUENCE [LARGE SCALE GENOMIC DNA]</scope>
    <source>
        <strain evidence="1 2">A5</strain>
    </source>
</reference>
<reference evidence="1 2" key="1">
    <citation type="submission" date="2016-04" db="EMBL/GenBank/DDBJ databases">
        <title>Genome analyses suggest a sexual origin of heterokaryosis in a supposedly ancient asexual fungus.</title>
        <authorList>
            <person name="Ropars J."/>
            <person name="Sedzielewska K."/>
            <person name="Noel J."/>
            <person name="Charron P."/>
            <person name="Farinelli L."/>
            <person name="Marton T."/>
            <person name="Kruger M."/>
            <person name="Pelin A."/>
            <person name="Brachmann A."/>
            <person name="Corradi N."/>
        </authorList>
    </citation>
    <scope>NUCLEOTIDE SEQUENCE [LARGE SCALE GENOMIC DNA]</scope>
    <source>
        <strain evidence="1 2">A5</strain>
    </source>
</reference>
<comment type="caution">
    <text evidence="1">The sequence shown here is derived from an EMBL/GenBank/DDBJ whole genome shotgun (WGS) entry which is preliminary data.</text>
</comment>
<evidence type="ECO:0000313" key="2">
    <source>
        <dbReference type="Proteomes" id="UP000232722"/>
    </source>
</evidence>
<name>A0A2N0Q4C6_9GLOM</name>
<evidence type="ECO:0000313" key="1">
    <source>
        <dbReference type="EMBL" id="PKC13917.1"/>
    </source>
</evidence>
<proteinExistence type="predicted"/>
<dbReference type="EMBL" id="LLXJ01000162">
    <property type="protein sequence ID" value="PKC13917.1"/>
    <property type="molecule type" value="Genomic_DNA"/>
</dbReference>
<organism evidence="1 2">
    <name type="scientific">Rhizophagus irregularis</name>
    <dbReference type="NCBI Taxonomy" id="588596"/>
    <lineage>
        <taxon>Eukaryota</taxon>
        <taxon>Fungi</taxon>
        <taxon>Fungi incertae sedis</taxon>
        <taxon>Mucoromycota</taxon>
        <taxon>Glomeromycotina</taxon>
        <taxon>Glomeromycetes</taxon>
        <taxon>Glomerales</taxon>
        <taxon>Glomeraceae</taxon>
        <taxon>Rhizophagus</taxon>
    </lineage>
</organism>
<gene>
    <name evidence="1" type="ORF">RhiirA5_410031</name>
</gene>
<sequence>MDWSYDWINEARQRYSNTDFLEADTFVSRVSINWQGNNVLNTGTLDYQILNDGLQANRYDQLPNVWINRHETQQEHSNKPFGSRTAMTSDNLRLCLIFLCIPTFRKINCLITVSRHTISLKKHINLMLFNANLGIPKEQQNFSGLLLRLRNGESILDDWKVEGVDAVNIDKLRSLNAPVAKIHAVHTISNEAKKANYDVAHRP</sequence>
<dbReference type="Proteomes" id="UP000232722">
    <property type="component" value="Unassembled WGS sequence"/>
</dbReference>